<dbReference type="Proteomes" id="UP000298030">
    <property type="component" value="Unassembled WGS sequence"/>
</dbReference>
<keyword evidence="3" id="KW-1185">Reference proteome</keyword>
<sequence length="114" mass="12721">MSQTPPIHSQGNYFILNADCPPPRELPRRQHLPSPSDEVTVHVPDRPLPTNLRRPNTYPATPAKLLRPQHQPSLSDEAAPSPTPTLPLRRSYFVCGIDDPLRESSVVPITNHPL</sequence>
<feature type="region of interest" description="Disordered" evidence="1">
    <location>
        <begin position="1"/>
        <end position="88"/>
    </location>
</feature>
<evidence type="ECO:0000313" key="2">
    <source>
        <dbReference type="EMBL" id="TEB18058.1"/>
    </source>
</evidence>
<evidence type="ECO:0000313" key="3">
    <source>
        <dbReference type="Proteomes" id="UP000298030"/>
    </source>
</evidence>
<organism evidence="2 3">
    <name type="scientific">Coprinellus micaceus</name>
    <name type="common">Glistening ink-cap mushroom</name>
    <name type="synonym">Coprinus micaceus</name>
    <dbReference type="NCBI Taxonomy" id="71717"/>
    <lineage>
        <taxon>Eukaryota</taxon>
        <taxon>Fungi</taxon>
        <taxon>Dikarya</taxon>
        <taxon>Basidiomycota</taxon>
        <taxon>Agaricomycotina</taxon>
        <taxon>Agaricomycetes</taxon>
        <taxon>Agaricomycetidae</taxon>
        <taxon>Agaricales</taxon>
        <taxon>Agaricineae</taxon>
        <taxon>Psathyrellaceae</taxon>
        <taxon>Coprinellus</taxon>
    </lineage>
</organism>
<gene>
    <name evidence="2" type="ORF">FA13DRAFT_1804169</name>
</gene>
<dbReference type="AlphaFoldDB" id="A0A4Y7S9K0"/>
<dbReference type="EMBL" id="QPFP01000292">
    <property type="protein sequence ID" value="TEB18058.1"/>
    <property type="molecule type" value="Genomic_DNA"/>
</dbReference>
<evidence type="ECO:0000256" key="1">
    <source>
        <dbReference type="SAM" id="MobiDB-lite"/>
    </source>
</evidence>
<proteinExistence type="predicted"/>
<protein>
    <submittedName>
        <fullName evidence="2">Uncharacterized protein</fullName>
    </submittedName>
</protein>
<reference evidence="2 3" key="1">
    <citation type="journal article" date="2019" name="Nat. Ecol. Evol.">
        <title>Megaphylogeny resolves global patterns of mushroom evolution.</title>
        <authorList>
            <person name="Varga T."/>
            <person name="Krizsan K."/>
            <person name="Foldi C."/>
            <person name="Dima B."/>
            <person name="Sanchez-Garcia M."/>
            <person name="Sanchez-Ramirez S."/>
            <person name="Szollosi G.J."/>
            <person name="Szarkandi J.G."/>
            <person name="Papp V."/>
            <person name="Albert L."/>
            <person name="Andreopoulos W."/>
            <person name="Angelini C."/>
            <person name="Antonin V."/>
            <person name="Barry K.W."/>
            <person name="Bougher N.L."/>
            <person name="Buchanan P."/>
            <person name="Buyck B."/>
            <person name="Bense V."/>
            <person name="Catcheside P."/>
            <person name="Chovatia M."/>
            <person name="Cooper J."/>
            <person name="Damon W."/>
            <person name="Desjardin D."/>
            <person name="Finy P."/>
            <person name="Geml J."/>
            <person name="Haridas S."/>
            <person name="Hughes K."/>
            <person name="Justo A."/>
            <person name="Karasinski D."/>
            <person name="Kautmanova I."/>
            <person name="Kiss B."/>
            <person name="Kocsube S."/>
            <person name="Kotiranta H."/>
            <person name="LaButti K.M."/>
            <person name="Lechner B.E."/>
            <person name="Liimatainen K."/>
            <person name="Lipzen A."/>
            <person name="Lukacs Z."/>
            <person name="Mihaltcheva S."/>
            <person name="Morgado L.N."/>
            <person name="Niskanen T."/>
            <person name="Noordeloos M.E."/>
            <person name="Ohm R.A."/>
            <person name="Ortiz-Santana B."/>
            <person name="Ovrebo C."/>
            <person name="Racz N."/>
            <person name="Riley R."/>
            <person name="Savchenko A."/>
            <person name="Shiryaev A."/>
            <person name="Soop K."/>
            <person name="Spirin V."/>
            <person name="Szebenyi C."/>
            <person name="Tomsovsky M."/>
            <person name="Tulloss R.E."/>
            <person name="Uehling J."/>
            <person name="Grigoriev I.V."/>
            <person name="Vagvolgyi C."/>
            <person name="Papp T."/>
            <person name="Martin F.M."/>
            <person name="Miettinen O."/>
            <person name="Hibbett D.S."/>
            <person name="Nagy L.G."/>
        </authorList>
    </citation>
    <scope>NUCLEOTIDE SEQUENCE [LARGE SCALE GENOMIC DNA]</scope>
    <source>
        <strain evidence="2 3">FP101781</strain>
    </source>
</reference>
<name>A0A4Y7S9K0_COPMI</name>
<feature type="compositionally biased region" description="Polar residues" evidence="1">
    <location>
        <begin position="1"/>
        <end position="12"/>
    </location>
</feature>
<comment type="caution">
    <text evidence="2">The sequence shown here is derived from an EMBL/GenBank/DDBJ whole genome shotgun (WGS) entry which is preliminary data.</text>
</comment>
<accession>A0A4Y7S9K0</accession>